<dbReference type="EMBL" id="ML208313">
    <property type="protein sequence ID" value="TFK70460.1"/>
    <property type="molecule type" value="Genomic_DNA"/>
</dbReference>
<sequence length="339" mass="36535">MVCRHSHSLVVLSLLAVARAHWNLTSTSSLDSSSQTWSSDPTTPSLDSSSQAWTSDPTTPSLDSSSQAWPTDPAASTAPIVSPPPPSPTTSVVSTPPPSPTSSVAPPPPPTTNSTGPAQKNPKRGIAFAAGNTPNDILNANQSSSVTTWVYDWANTPPSYLATSGLEYVPLQWGSPNIEDFIPNAIACNATHVLGFNEPDFDQESNILPSQAASLWMQYIEPLSSVGVKLGAPAVTASGTGKPWLIDFFAACTNCTIDFIPLHWYGTGTEGFYNYLWDIHTQFPNKTLWVTEYADTSSNDTEVAAFLNATTIYLDGLDWIERYAWFGYFRTEAGVDYTV</sequence>
<name>A0ACD3AY63_9AGAR</name>
<protein>
    <submittedName>
        <fullName evidence="1">Uncharacterized protein</fullName>
    </submittedName>
</protein>
<gene>
    <name evidence="1" type="ORF">BDN72DRAFT_540155</name>
</gene>
<accession>A0ACD3AY63</accession>
<reference evidence="1 2" key="1">
    <citation type="journal article" date="2019" name="Nat. Ecol. Evol.">
        <title>Megaphylogeny resolves global patterns of mushroom evolution.</title>
        <authorList>
            <person name="Varga T."/>
            <person name="Krizsan K."/>
            <person name="Foldi C."/>
            <person name="Dima B."/>
            <person name="Sanchez-Garcia M."/>
            <person name="Sanchez-Ramirez S."/>
            <person name="Szollosi G.J."/>
            <person name="Szarkandi J.G."/>
            <person name="Papp V."/>
            <person name="Albert L."/>
            <person name="Andreopoulos W."/>
            <person name="Angelini C."/>
            <person name="Antonin V."/>
            <person name="Barry K.W."/>
            <person name="Bougher N.L."/>
            <person name="Buchanan P."/>
            <person name="Buyck B."/>
            <person name="Bense V."/>
            <person name="Catcheside P."/>
            <person name="Chovatia M."/>
            <person name="Cooper J."/>
            <person name="Damon W."/>
            <person name="Desjardin D."/>
            <person name="Finy P."/>
            <person name="Geml J."/>
            <person name="Haridas S."/>
            <person name="Hughes K."/>
            <person name="Justo A."/>
            <person name="Karasinski D."/>
            <person name="Kautmanova I."/>
            <person name="Kiss B."/>
            <person name="Kocsube S."/>
            <person name="Kotiranta H."/>
            <person name="LaButti K.M."/>
            <person name="Lechner B.E."/>
            <person name="Liimatainen K."/>
            <person name="Lipzen A."/>
            <person name="Lukacs Z."/>
            <person name="Mihaltcheva S."/>
            <person name="Morgado L.N."/>
            <person name="Niskanen T."/>
            <person name="Noordeloos M.E."/>
            <person name="Ohm R.A."/>
            <person name="Ortiz-Santana B."/>
            <person name="Ovrebo C."/>
            <person name="Racz N."/>
            <person name="Riley R."/>
            <person name="Savchenko A."/>
            <person name="Shiryaev A."/>
            <person name="Soop K."/>
            <person name="Spirin V."/>
            <person name="Szebenyi C."/>
            <person name="Tomsovsky M."/>
            <person name="Tulloss R.E."/>
            <person name="Uehling J."/>
            <person name="Grigoriev I.V."/>
            <person name="Vagvolgyi C."/>
            <person name="Papp T."/>
            <person name="Martin F.M."/>
            <person name="Miettinen O."/>
            <person name="Hibbett D.S."/>
            <person name="Nagy L.G."/>
        </authorList>
    </citation>
    <scope>NUCLEOTIDE SEQUENCE [LARGE SCALE GENOMIC DNA]</scope>
    <source>
        <strain evidence="1 2">NL-1719</strain>
    </source>
</reference>
<keyword evidence="2" id="KW-1185">Reference proteome</keyword>
<organism evidence="1 2">
    <name type="scientific">Pluteus cervinus</name>
    <dbReference type="NCBI Taxonomy" id="181527"/>
    <lineage>
        <taxon>Eukaryota</taxon>
        <taxon>Fungi</taxon>
        <taxon>Dikarya</taxon>
        <taxon>Basidiomycota</taxon>
        <taxon>Agaricomycotina</taxon>
        <taxon>Agaricomycetes</taxon>
        <taxon>Agaricomycetidae</taxon>
        <taxon>Agaricales</taxon>
        <taxon>Pluteineae</taxon>
        <taxon>Pluteaceae</taxon>
        <taxon>Pluteus</taxon>
    </lineage>
</organism>
<evidence type="ECO:0000313" key="1">
    <source>
        <dbReference type="EMBL" id="TFK70460.1"/>
    </source>
</evidence>
<dbReference type="Proteomes" id="UP000308600">
    <property type="component" value="Unassembled WGS sequence"/>
</dbReference>
<proteinExistence type="predicted"/>
<evidence type="ECO:0000313" key="2">
    <source>
        <dbReference type="Proteomes" id="UP000308600"/>
    </source>
</evidence>